<dbReference type="GO" id="GO:0004315">
    <property type="term" value="F:3-oxoacyl-[acyl-carrier-protein] synthase activity"/>
    <property type="evidence" value="ECO:0007669"/>
    <property type="project" value="TreeGrafter"/>
</dbReference>
<dbReference type="InterPro" id="IPR014031">
    <property type="entry name" value="Ketoacyl_synth_C"/>
</dbReference>
<comment type="caution">
    <text evidence="3">The sequence shown here is derived from an EMBL/GenBank/DDBJ whole genome shotgun (WGS) entry which is preliminary data.</text>
</comment>
<organism evidence="3">
    <name type="scientific">marine sediment metagenome</name>
    <dbReference type="NCBI Taxonomy" id="412755"/>
    <lineage>
        <taxon>unclassified sequences</taxon>
        <taxon>metagenomes</taxon>
        <taxon>ecological metagenomes</taxon>
    </lineage>
</organism>
<dbReference type="AlphaFoldDB" id="X1RIZ2"/>
<protein>
    <recommendedName>
        <fullName evidence="2">Ketosynthase family 3 (KS3) domain-containing protein</fullName>
    </recommendedName>
</protein>
<dbReference type="PANTHER" id="PTHR11712:SF347">
    <property type="entry name" value="BETA KETOACYL-ACYL CARRIER PROTEIN SYNTHASE"/>
    <property type="match status" value="1"/>
</dbReference>
<sequence length="129" mass="14046">MLEFALALKSIGERKIDYFNTHGTGTVLNDETEYNVIRKIFGNKKNQPVINSTKGILGHTIGASGALEIAVTALSIHKARVHANLTEDPFADLNLPLDTLDLEINYALSTSYGFGGHNSAVLLKNYTNN</sequence>
<evidence type="ECO:0000256" key="1">
    <source>
        <dbReference type="ARBA" id="ARBA00022679"/>
    </source>
</evidence>
<keyword evidence="1" id="KW-0808">Transferase</keyword>
<dbReference type="Pfam" id="PF02801">
    <property type="entry name" value="Ketoacyl-synt_C"/>
    <property type="match status" value="1"/>
</dbReference>
<dbReference type="GO" id="GO:0006633">
    <property type="term" value="P:fatty acid biosynthetic process"/>
    <property type="evidence" value="ECO:0007669"/>
    <property type="project" value="TreeGrafter"/>
</dbReference>
<dbReference type="SUPFAM" id="SSF53901">
    <property type="entry name" value="Thiolase-like"/>
    <property type="match status" value="1"/>
</dbReference>
<dbReference type="EMBL" id="BARW01004442">
    <property type="protein sequence ID" value="GAI63130.1"/>
    <property type="molecule type" value="Genomic_DNA"/>
</dbReference>
<accession>X1RIZ2</accession>
<feature type="domain" description="Ketosynthase family 3 (KS3)" evidence="2">
    <location>
        <begin position="1"/>
        <end position="125"/>
    </location>
</feature>
<evidence type="ECO:0000259" key="2">
    <source>
        <dbReference type="PROSITE" id="PS52004"/>
    </source>
</evidence>
<dbReference type="PANTHER" id="PTHR11712">
    <property type="entry name" value="POLYKETIDE SYNTHASE-RELATED"/>
    <property type="match status" value="1"/>
</dbReference>
<reference evidence="3" key="1">
    <citation type="journal article" date="2014" name="Front. Microbiol.">
        <title>High frequency of phylogenetically diverse reductive dehalogenase-homologous genes in deep subseafloor sedimentary metagenomes.</title>
        <authorList>
            <person name="Kawai M."/>
            <person name="Futagami T."/>
            <person name="Toyoda A."/>
            <person name="Takaki Y."/>
            <person name="Nishi S."/>
            <person name="Hori S."/>
            <person name="Arai W."/>
            <person name="Tsubouchi T."/>
            <person name="Morono Y."/>
            <person name="Uchiyama I."/>
            <person name="Ito T."/>
            <person name="Fujiyama A."/>
            <person name="Inagaki F."/>
            <person name="Takami H."/>
        </authorList>
    </citation>
    <scope>NUCLEOTIDE SEQUENCE</scope>
    <source>
        <strain evidence="3">Expedition CK06-06</strain>
    </source>
</reference>
<evidence type="ECO:0000313" key="3">
    <source>
        <dbReference type="EMBL" id="GAI63130.1"/>
    </source>
</evidence>
<proteinExistence type="predicted"/>
<dbReference type="Gene3D" id="3.40.47.10">
    <property type="match status" value="1"/>
</dbReference>
<name>X1RIZ2_9ZZZZ</name>
<dbReference type="InterPro" id="IPR000794">
    <property type="entry name" value="Beta-ketoacyl_synthase"/>
</dbReference>
<dbReference type="InterPro" id="IPR016039">
    <property type="entry name" value="Thiolase-like"/>
</dbReference>
<dbReference type="InterPro" id="IPR020841">
    <property type="entry name" value="PKS_Beta-ketoAc_synthase_dom"/>
</dbReference>
<dbReference type="PROSITE" id="PS52004">
    <property type="entry name" value="KS3_2"/>
    <property type="match status" value="1"/>
</dbReference>
<gene>
    <name evidence="3" type="ORF">S12H4_10403</name>
</gene>